<evidence type="ECO:0008006" key="8">
    <source>
        <dbReference type="Google" id="ProtNLM"/>
    </source>
</evidence>
<dbReference type="Proteomes" id="UP001075354">
    <property type="component" value="Chromosome 1"/>
</dbReference>
<evidence type="ECO:0000256" key="1">
    <source>
        <dbReference type="SAM" id="Coils"/>
    </source>
</evidence>
<evidence type="ECO:0000313" key="6">
    <source>
        <dbReference type="EMBL" id="KAJ1531355.1"/>
    </source>
</evidence>
<dbReference type="InterPro" id="IPR048367">
    <property type="entry name" value="TNP-like_RNaseH_C"/>
</dbReference>
<protein>
    <recommendedName>
        <fullName evidence="8">THAP-type domain-containing protein</fullName>
    </recommendedName>
</protein>
<gene>
    <name evidence="6" type="ORF">ONE63_000039</name>
</gene>
<dbReference type="PANTHER" id="PTHR47577">
    <property type="entry name" value="THAP DOMAIN-CONTAINING PROTEIN 6"/>
    <property type="match status" value="1"/>
</dbReference>
<dbReference type="Pfam" id="PF21788">
    <property type="entry name" value="TNP-like_GBD"/>
    <property type="match status" value="1"/>
</dbReference>
<keyword evidence="1" id="KW-0175">Coiled coil</keyword>
<dbReference type="Pfam" id="PF21789">
    <property type="entry name" value="TNP-like_RNaseH_C"/>
    <property type="match status" value="1"/>
</dbReference>
<feature type="coiled-coil region" evidence="1">
    <location>
        <begin position="296"/>
        <end position="323"/>
    </location>
</feature>
<sequence length="1105" mass="126545">MLEEWERRISRGGGWKMKATDTVCELHFEKKFVKERHLNEVFIGNIDLSHKRDKKTLTDDAVPSIFDGYPSYKNFKEPSKRKCPNERSSAPPPQKKKHKRVDHDIGNMETFMPEALQEAEPQQEHIEEILCNYPVSFAETVFMEPNAIKRPNANWHVHKGHEFVSFVCIDSTGTQIDRFVKLTKGHDGIHIALIQRRILTDEVVQSYEEPSHLLERVDQLIACPGIGTEDGKRSDKCCIFIEAGGVKRRIPPRCRTCAERKKSIAKGIRRDLVKRYTQARNKKEKNNKIRSLAKQVISRNKKITKLKEKIEDLQNKCALLDDTKVREYVKCMPPCWQNAILACVQASKATSSNGRRYTTNWIYECQLLRIKSLACYKKMLRDNFLPLPSLRTLQRYMKKLAPAYGFQTNIFDVLREKVSLMTEAQKHGAILIDEIKLSEGLWFDKHSLKLLGFVNLDQFTPEGQKDVPADHALVMMFQGFQGQYFQTVSAHLSRGAVKGGELAKLTLEAVRLLEDAGLFVDVVVADAAPWNRNMWAQFGLKKLSYERENSKKKYSVDDEDNDEDYENFEYELVHASVNNNTTQGKKKTHPRRKKETARKKQVPSNEAGPGDSVASCIHPVDSNRRLWFVSDFPHLVKSMKQRVINAEELETPDGKVKLNHWAIVIKEDEKKGIKVAPKLSTDHLQTDTYAAMSVGKSFSFFSEEAATAMEHYRRLGVRGMEDCESTVKFIRRVNVLIDALNSNSPQEGLKAPQEDQTIIVEPPVCPACGVVHGENTPQRKKPAREVLEDFLEYLEKWETSGVTREKRLTASAAYGLRITINTALELSMYLITNLGYEYLMTRRINQDKLEHFFGEIRQGCGAHGHPDPSQFIQVYRLMCFKTLVKPPRGSNVTGGDMLESLLALPDHRSVENKRRQIELGKELDEALDTGEEVAGPFSDHTYYESLTVDPGAIKMFGGYVARKARRTSYAKECSTCFECLKAPWDQALREEEDDIIHSRSKGYLLTPSDSLMLILKKLELCVLEVFQMSHLHADIVFEVTNQVKMKAFEEVGCDEHKRKLTKAIISFYLCTRLIFACEEYNKHLSLNAKKKQKAKQQQKMFRLTC</sequence>
<evidence type="ECO:0000256" key="2">
    <source>
        <dbReference type="SAM" id="MobiDB-lite"/>
    </source>
</evidence>
<feature type="compositionally biased region" description="Basic and acidic residues" evidence="2">
    <location>
        <begin position="76"/>
        <end position="85"/>
    </location>
</feature>
<accession>A0AAV7XX86</accession>
<feature type="region of interest" description="Disordered" evidence="2">
    <location>
        <begin position="576"/>
        <end position="615"/>
    </location>
</feature>
<feature type="domain" description="Transposable element P transposase-like RNase H C-terminal" evidence="5">
    <location>
        <begin position="844"/>
        <end position="876"/>
    </location>
</feature>
<evidence type="ECO:0000259" key="5">
    <source>
        <dbReference type="Pfam" id="PF21789"/>
    </source>
</evidence>
<dbReference type="InterPro" id="IPR048365">
    <property type="entry name" value="TNP-like_RNaseH_N"/>
</dbReference>
<reference evidence="6" key="1">
    <citation type="submission" date="2022-12" db="EMBL/GenBank/DDBJ databases">
        <title>Chromosome-level genome assembly of the bean flower thrips Megalurothrips usitatus.</title>
        <authorList>
            <person name="Ma L."/>
            <person name="Liu Q."/>
            <person name="Li H."/>
            <person name="Cai W."/>
        </authorList>
    </citation>
    <scope>NUCLEOTIDE SEQUENCE</scope>
    <source>
        <strain evidence="6">Cailab_2022a</strain>
    </source>
</reference>
<feature type="region of interest" description="Disordered" evidence="2">
    <location>
        <begin position="76"/>
        <end position="101"/>
    </location>
</feature>
<feature type="domain" description="Transposable element P transposase-like RNase H" evidence="3">
    <location>
        <begin position="404"/>
        <end position="539"/>
    </location>
</feature>
<evidence type="ECO:0000259" key="3">
    <source>
        <dbReference type="Pfam" id="PF21787"/>
    </source>
</evidence>
<dbReference type="InterPro" id="IPR048366">
    <property type="entry name" value="TNP-like_GBD"/>
</dbReference>
<feature type="compositionally biased region" description="Basic residues" evidence="2">
    <location>
        <begin position="584"/>
        <end position="601"/>
    </location>
</feature>
<name>A0AAV7XX86_9NEOP</name>
<dbReference type="AlphaFoldDB" id="A0AAV7XX86"/>
<proteinExistence type="predicted"/>
<evidence type="ECO:0000259" key="4">
    <source>
        <dbReference type="Pfam" id="PF21788"/>
    </source>
</evidence>
<dbReference type="EMBL" id="JAPTSV010000001">
    <property type="protein sequence ID" value="KAJ1531355.1"/>
    <property type="molecule type" value="Genomic_DNA"/>
</dbReference>
<evidence type="ECO:0000313" key="7">
    <source>
        <dbReference type="Proteomes" id="UP001075354"/>
    </source>
</evidence>
<dbReference type="Pfam" id="PF21787">
    <property type="entry name" value="TNP-like_RNaseH_N"/>
    <property type="match status" value="1"/>
</dbReference>
<comment type="caution">
    <text evidence="6">The sequence shown here is derived from an EMBL/GenBank/DDBJ whole genome shotgun (WGS) entry which is preliminary data.</text>
</comment>
<feature type="domain" description="Transposable element P transposase-like GTP-binding insertion" evidence="4">
    <location>
        <begin position="634"/>
        <end position="747"/>
    </location>
</feature>
<keyword evidence="7" id="KW-1185">Reference proteome</keyword>
<dbReference type="PANTHER" id="PTHR47577:SF2">
    <property type="entry name" value="THAP DOMAIN CONTAINING 9"/>
    <property type="match status" value="1"/>
</dbReference>
<organism evidence="6 7">
    <name type="scientific">Megalurothrips usitatus</name>
    <name type="common">bean blossom thrips</name>
    <dbReference type="NCBI Taxonomy" id="439358"/>
    <lineage>
        <taxon>Eukaryota</taxon>
        <taxon>Metazoa</taxon>
        <taxon>Ecdysozoa</taxon>
        <taxon>Arthropoda</taxon>
        <taxon>Hexapoda</taxon>
        <taxon>Insecta</taxon>
        <taxon>Pterygota</taxon>
        <taxon>Neoptera</taxon>
        <taxon>Paraneoptera</taxon>
        <taxon>Thysanoptera</taxon>
        <taxon>Terebrantia</taxon>
        <taxon>Thripoidea</taxon>
        <taxon>Thripidae</taxon>
        <taxon>Megalurothrips</taxon>
    </lineage>
</organism>